<keyword evidence="1" id="KW-0413">Isomerase</keyword>
<protein>
    <submittedName>
        <fullName evidence="1">Fatty acid cis/trans isomerase</fullName>
    </submittedName>
</protein>
<gene>
    <name evidence="1" type="ORF">MU846_12875</name>
</gene>
<dbReference type="GO" id="GO:0016853">
    <property type="term" value="F:isomerase activity"/>
    <property type="evidence" value="ECO:0007669"/>
    <property type="project" value="UniProtKB-KW"/>
</dbReference>
<comment type="caution">
    <text evidence="1">The sequence shown here is derived from an EMBL/GenBank/DDBJ whole genome shotgun (WGS) entry which is preliminary data.</text>
</comment>
<keyword evidence="2" id="KW-1185">Reference proteome</keyword>
<name>A0ABT0E9V1_9GAMM</name>
<dbReference type="PROSITE" id="PS51257">
    <property type="entry name" value="PROKAR_LIPOPROTEIN"/>
    <property type="match status" value="1"/>
</dbReference>
<evidence type="ECO:0000313" key="2">
    <source>
        <dbReference type="Proteomes" id="UP001165524"/>
    </source>
</evidence>
<evidence type="ECO:0000313" key="1">
    <source>
        <dbReference type="EMBL" id="MCK0538601.1"/>
    </source>
</evidence>
<dbReference type="RefSeq" id="WP_246953391.1">
    <property type="nucleotide sequence ID" value="NZ_JALKII010000010.1"/>
</dbReference>
<proteinExistence type="predicted"/>
<accession>A0ABT0E9V1</accession>
<organism evidence="1 2">
    <name type="scientific">Alcanivorax quisquiliarum</name>
    <dbReference type="NCBI Taxonomy" id="2933565"/>
    <lineage>
        <taxon>Bacteria</taxon>
        <taxon>Pseudomonadati</taxon>
        <taxon>Pseudomonadota</taxon>
        <taxon>Gammaproteobacteria</taxon>
        <taxon>Oceanospirillales</taxon>
        <taxon>Alcanivoracaceae</taxon>
        <taxon>Alcanivorax</taxon>
    </lineage>
</organism>
<dbReference type="Proteomes" id="UP001165524">
    <property type="component" value="Unassembled WGS sequence"/>
</dbReference>
<sequence>MRNLAPSLPALCCLVLLFGCTDNSELARTEIPLPLPATRAVSFEEDVRPILDAKCLACHGCYDAPCQLKFETPAGLVRGGHPQPAYDGTRKEAMAPTRLGLDALSEADWRTRGFHSVLAATEEHQPVLYRMLALGKQHPWAPNSKLPDNIDISISRPNECATSEEFDRYAKKHPLEGMPLAVTGLDDEEFSLISGWLKQGAEIDTPDTAVSAAEQQAIDRWESFLNQRGNQTQLLSRWLFEHLFLAHLYFEDIKGEPRFFQLLRSYTPPGEPILPVATVRPNDAPDGPFFYRLRPLEDTIVYKRHITYPLSEARLARIRTLFFSEDWQIDSLPGYNYEDRANPFATFSAIPAAARYQFMLDEAEYFTRTFIRGPVCRGQIATDVIRDHFWTFFQKPENDQYIVDAEYRAKATPLLGLPGQHDALLDAGDEWQRYRANRNQYLKARQAQYRRHQPAGASLEDIWQGNDNALLTILRHHDSASVRRGLIGEIPQTMWLMDYPLFERTYYELVVNFDVFGNVAHQLQTRLYFDLIRNGAEQNFLRLLPADQRSAVLADWYRGMGKLKLDITYQDQDTHTPSAERYLTDMPTQEFALRLLTHTQGTNAQPEDLLNRCQPPQCGRRDVPAWVQRADQALASLAATPAAKLPGLLHLPEAIFVRVHHPQGERTVYSVLRNRAHSNVAFLMGESLRYEAEQDTLTVYPGIIGGYPNFMFDVPASDAERFASALRNAEQQEQFEQVVEQWGVRRTHPQFWEILHDITAWHREHEPLQAGVFDINRFENL</sequence>
<dbReference type="EMBL" id="JALKII010000010">
    <property type="protein sequence ID" value="MCK0538601.1"/>
    <property type="molecule type" value="Genomic_DNA"/>
</dbReference>
<reference evidence="1" key="1">
    <citation type="submission" date="2022-04" db="EMBL/GenBank/DDBJ databases">
        <title>Alcanivorax sp. CY1518 draft genome sequence.</title>
        <authorList>
            <person name="Zhao G."/>
            <person name="An M."/>
        </authorList>
    </citation>
    <scope>NUCLEOTIDE SEQUENCE</scope>
    <source>
        <strain evidence="1">CY1518</strain>
    </source>
</reference>
<dbReference type="InterPro" id="IPR010706">
    <property type="entry name" value="Fatty_acid_cis-trans_isomerase"/>
</dbReference>
<dbReference type="Pfam" id="PF06934">
    <property type="entry name" value="CTI"/>
    <property type="match status" value="1"/>
</dbReference>